<evidence type="ECO:0000256" key="2">
    <source>
        <dbReference type="ARBA" id="ARBA00022694"/>
    </source>
</evidence>
<protein>
    <recommendedName>
        <fullName evidence="4">tRNA-modifying protein YgfZ</fullName>
    </recommendedName>
</protein>
<dbReference type="HAMAP" id="MF_01175">
    <property type="entry name" value="tRNA_modifying_YgfZ"/>
    <property type="match status" value="1"/>
</dbReference>
<evidence type="ECO:0000256" key="4">
    <source>
        <dbReference type="HAMAP-Rule" id="MF_01175"/>
    </source>
</evidence>
<dbReference type="InterPro" id="IPR045179">
    <property type="entry name" value="YgfZ/GcvT"/>
</dbReference>
<dbReference type="EMBL" id="CP047588">
    <property type="protein sequence ID" value="QIE02125.1"/>
    <property type="molecule type" value="Genomic_DNA"/>
</dbReference>
<sequence length="319" mass="37804">MSEFILLQNLIYPSNELSLTMISLEEWSIVYTFGPDVKQYLQNQLTVDINKLPNNHHTICAHCNFNGKVWSTMRLFHYRDGYAYIQRKNISFLQIKEIKKYSIFSKIKFSILENMVLLGLSGLNVRSFLLKFFFEIPNKNCPVVHKNNITLLWYSKPSERFLLILSISDFEKFKNKINQKIFFNHSKQWLSLEIEAGFPIIDEICANKFTPQMINLDYLQAMSFDKGCYYGQEIISRIFFKNLNKYRLFFLISMEKITPKIGSIIETKINGKWFKIGFLLSIVNIKYEETYIQVILHKSIGIDNIFRIHGFKNIFFKKH</sequence>
<dbReference type="PANTHER" id="PTHR22602:SF0">
    <property type="entry name" value="TRANSFERASE CAF17, MITOCHONDRIAL-RELATED"/>
    <property type="match status" value="1"/>
</dbReference>
<reference evidence="6 7" key="1">
    <citation type="submission" date="2020-01" db="EMBL/GenBank/DDBJ databases">
        <title>Complete genome of Buchnera aphidicola isolated from Chaitophorus populeti.</title>
        <authorList>
            <person name="Park J."/>
            <person name="Xi H."/>
        </authorList>
    </citation>
    <scope>NUCLEOTIDE SEQUENCE [LARGE SCALE GENOMIC DNA]</scope>
    <source>
        <strain evidence="6 7">UsonBac</strain>
    </source>
</reference>
<feature type="binding site" evidence="4">
    <location>
        <position position="27"/>
    </location>
    <ligand>
        <name>folate</name>
        <dbReference type="ChEBI" id="CHEBI:62501"/>
    </ligand>
</feature>
<dbReference type="GO" id="GO:0005737">
    <property type="term" value="C:cytoplasm"/>
    <property type="evidence" value="ECO:0007669"/>
    <property type="project" value="UniProtKB-SubCell"/>
</dbReference>
<dbReference type="GO" id="GO:0016226">
    <property type="term" value="P:iron-sulfur cluster assembly"/>
    <property type="evidence" value="ECO:0007669"/>
    <property type="project" value="TreeGrafter"/>
</dbReference>
<evidence type="ECO:0000256" key="1">
    <source>
        <dbReference type="ARBA" id="ARBA00022490"/>
    </source>
</evidence>
<proteinExistence type="inferred from homology"/>
<gene>
    <name evidence="6" type="primary">ygfZ</name>
    <name evidence="6" type="ORF">GUU85_02035</name>
</gene>
<dbReference type="InterPro" id="IPR023758">
    <property type="entry name" value="tRNA-modifying_YgfZ"/>
</dbReference>
<evidence type="ECO:0000313" key="6">
    <source>
        <dbReference type="EMBL" id="QIE02125.1"/>
    </source>
</evidence>
<dbReference type="NCBIfam" id="NF007110">
    <property type="entry name" value="PRK09559.1"/>
    <property type="match status" value="1"/>
</dbReference>
<dbReference type="PANTHER" id="PTHR22602">
    <property type="entry name" value="TRANSFERASE CAF17, MITOCHONDRIAL-RELATED"/>
    <property type="match status" value="1"/>
</dbReference>
<keyword evidence="1 4" id="KW-0963">Cytoplasm</keyword>
<evidence type="ECO:0000256" key="3">
    <source>
        <dbReference type="ARBA" id="ARBA00022954"/>
    </source>
</evidence>
<comment type="similarity">
    <text evidence="4">Belongs to the tRNA-modifying YgfZ family.</text>
</comment>
<dbReference type="NCBIfam" id="TIGR03317">
    <property type="entry name" value="ygfZ_signature"/>
    <property type="match status" value="1"/>
</dbReference>
<name>A0A6C1FHP2_BUCUN</name>
<dbReference type="InterPro" id="IPR048451">
    <property type="entry name" value="YgfZ_barrel"/>
</dbReference>
<dbReference type="Gene3D" id="3.30.70.1400">
    <property type="entry name" value="Aminomethyltransferase beta-barrel domains"/>
    <property type="match status" value="1"/>
</dbReference>
<dbReference type="SUPFAM" id="SSF103025">
    <property type="entry name" value="Folate-binding domain"/>
    <property type="match status" value="1"/>
</dbReference>
<dbReference type="InterPro" id="IPR017703">
    <property type="entry name" value="YgfZ/GCV_T_CS"/>
</dbReference>
<dbReference type="GO" id="GO:0009451">
    <property type="term" value="P:RNA modification"/>
    <property type="evidence" value="ECO:0007669"/>
    <property type="project" value="InterPro"/>
</dbReference>
<comment type="function">
    <text evidence="4">Folate-binding protein involved in regulating the level of ATP-DnaA and in the modification of some tRNAs. It is probably a key factor in regulatory networks that act via tRNA modification, such as initiation of chromosomal replication.</text>
</comment>
<dbReference type="Gene3D" id="2.40.30.160">
    <property type="match status" value="1"/>
</dbReference>
<feature type="domain" description="tRNA-modifying protein YgfZ-like beta-barrel" evidence="5">
    <location>
        <begin position="244"/>
        <end position="309"/>
    </location>
</feature>
<dbReference type="GO" id="GO:0008033">
    <property type="term" value="P:tRNA processing"/>
    <property type="evidence" value="ECO:0007669"/>
    <property type="project" value="UniProtKB-UniRule"/>
</dbReference>
<keyword evidence="2 4" id="KW-0819">tRNA processing</keyword>
<dbReference type="Proteomes" id="UP000502958">
    <property type="component" value="Chromosome"/>
</dbReference>
<comment type="subcellular location">
    <subcellularLocation>
        <location evidence="4">Cytoplasm</location>
    </subcellularLocation>
</comment>
<dbReference type="Pfam" id="PF21130">
    <property type="entry name" value="YgfZ_barrel"/>
    <property type="match status" value="1"/>
</dbReference>
<dbReference type="RefSeq" id="WP_163119468.1">
    <property type="nucleotide sequence ID" value="NZ_CP047588.1"/>
</dbReference>
<dbReference type="GO" id="GO:0005542">
    <property type="term" value="F:folic acid binding"/>
    <property type="evidence" value="ECO:0007669"/>
    <property type="project" value="UniProtKB-UniRule"/>
</dbReference>
<dbReference type="SUPFAM" id="SSF101790">
    <property type="entry name" value="Aminomethyltransferase beta-barrel domain"/>
    <property type="match status" value="1"/>
</dbReference>
<evidence type="ECO:0000313" key="7">
    <source>
        <dbReference type="Proteomes" id="UP000502958"/>
    </source>
</evidence>
<organism evidence="6 7">
    <name type="scientific">Buchnera aphidicola subsp. Uroleucon sonchi</name>
    <dbReference type="NCBI Taxonomy" id="118118"/>
    <lineage>
        <taxon>Bacteria</taxon>
        <taxon>Pseudomonadati</taxon>
        <taxon>Pseudomonadota</taxon>
        <taxon>Gammaproteobacteria</taxon>
        <taxon>Enterobacterales</taxon>
        <taxon>Erwiniaceae</taxon>
        <taxon>Buchnera</taxon>
    </lineage>
</organism>
<keyword evidence="3 4" id="KW-0290">Folate-binding</keyword>
<dbReference type="Gene3D" id="3.30.70.1630">
    <property type="match status" value="1"/>
</dbReference>
<accession>A0A6C1FHP2</accession>
<feature type="binding site" evidence="4">
    <location>
        <position position="189"/>
    </location>
    <ligand>
        <name>folate</name>
        <dbReference type="ChEBI" id="CHEBI:62501"/>
    </ligand>
</feature>
<dbReference type="InterPro" id="IPR029043">
    <property type="entry name" value="GcvT/YgfZ_C"/>
</dbReference>
<dbReference type="AlphaFoldDB" id="A0A6C1FHP2"/>
<evidence type="ECO:0000259" key="5">
    <source>
        <dbReference type="Pfam" id="PF21130"/>
    </source>
</evidence>